<dbReference type="GO" id="GO:0046872">
    <property type="term" value="F:metal ion binding"/>
    <property type="evidence" value="ECO:0007669"/>
    <property type="project" value="UniProtKB-KW"/>
</dbReference>
<proteinExistence type="predicted"/>
<evidence type="ECO:0000256" key="2">
    <source>
        <dbReference type="ARBA" id="ARBA00022801"/>
    </source>
</evidence>
<keyword evidence="5" id="KW-0325">Glycoprotein</keyword>
<dbReference type="Gene3D" id="3.40.1620.60">
    <property type="match status" value="1"/>
</dbReference>
<dbReference type="AlphaFoldDB" id="A0AAV4JRA7"/>
<evidence type="ECO:0000259" key="6">
    <source>
        <dbReference type="Pfam" id="PF17771"/>
    </source>
</evidence>
<keyword evidence="2" id="KW-0378">Hydrolase</keyword>
<evidence type="ECO:0000256" key="1">
    <source>
        <dbReference type="ARBA" id="ARBA00022723"/>
    </source>
</evidence>
<keyword evidence="1" id="KW-0479">Metal-binding</keyword>
<name>A0AAV4JRA7_9GAST</name>
<accession>A0AAV4JRA7</accession>
<dbReference type="GO" id="GO:0016787">
    <property type="term" value="F:hydrolase activity"/>
    <property type="evidence" value="ECO:0007669"/>
    <property type="project" value="UniProtKB-KW"/>
</dbReference>
<dbReference type="Proteomes" id="UP000762676">
    <property type="component" value="Unassembled WGS sequence"/>
</dbReference>
<evidence type="ECO:0000256" key="5">
    <source>
        <dbReference type="ARBA" id="ARBA00023180"/>
    </source>
</evidence>
<dbReference type="Pfam" id="PF17771">
    <property type="entry name" value="ADAMTS_CR_2"/>
    <property type="match status" value="1"/>
</dbReference>
<dbReference type="EMBL" id="BMAT01014031">
    <property type="protein sequence ID" value="GFS25304.1"/>
    <property type="molecule type" value="Genomic_DNA"/>
</dbReference>
<evidence type="ECO:0000256" key="3">
    <source>
        <dbReference type="ARBA" id="ARBA00022833"/>
    </source>
</evidence>
<reference evidence="7 8" key="1">
    <citation type="journal article" date="2021" name="Elife">
        <title>Chloroplast acquisition without the gene transfer in kleptoplastic sea slugs, Plakobranchus ocellatus.</title>
        <authorList>
            <person name="Maeda T."/>
            <person name="Takahashi S."/>
            <person name="Yoshida T."/>
            <person name="Shimamura S."/>
            <person name="Takaki Y."/>
            <person name="Nagai Y."/>
            <person name="Toyoda A."/>
            <person name="Suzuki Y."/>
            <person name="Arimoto A."/>
            <person name="Ishii H."/>
            <person name="Satoh N."/>
            <person name="Nishiyama T."/>
            <person name="Hasebe M."/>
            <person name="Maruyama T."/>
            <person name="Minagawa J."/>
            <person name="Obokata J."/>
            <person name="Shigenobu S."/>
        </authorList>
    </citation>
    <scope>NUCLEOTIDE SEQUENCE [LARGE SCALE GENOMIC DNA]</scope>
</reference>
<sequence length="109" mass="12262">MLHRLCGLEVRHSVRDREIGEIFRGGEEGLCGGMYCYNVSSENCIIVMPLEYTACGTGKWCRTGLCVEEGATNPPTKPPGSETVFDCVAFVLKLDFLRFFDCFRHVLFD</sequence>
<evidence type="ECO:0000313" key="7">
    <source>
        <dbReference type="EMBL" id="GFS25304.1"/>
    </source>
</evidence>
<gene>
    <name evidence="7" type="ORF">ElyMa_007023800</name>
</gene>
<feature type="domain" description="ADAMTS cysteine-rich" evidence="6">
    <location>
        <begin position="27"/>
        <end position="67"/>
    </location>
</feature>
<keyword evidence="4" id="KW-1015">Disulfide bond</keyword>
<protein>
    <submittedName>
        <fullName evidence="7">TBC1 domain family member 4</fullName>
    </submittedName>
</protein>
<evidence type="ECO:0000313" key="8">
    <source>
        <dbReference type="Proteomes" id="UP000762676"/>
    </source>
</evidence>
<evidence type="ECO:0000256" key="4">
    <source>
        <dbReference type="ARBA" id="ARBA00023157"/>
    </source>
</evidence>
<comment type="caution">
    <text evidence="7">The sequence shown here is derived from an EMBL/GenBank/DDBJ whole genome shotgun (WGS) entry which is preliminary data.</text>
</comment>
<keyword evidence="8" id="KW-1185">Reference proteome</keyword>
<keyword evidence="3" id="KW-0862">Zinc</keyword>
<organism evidence="7 8">
    <name type="scientific">Elysia marginata</name>
    <dbReference type="NCBI Taxonomy" id="1093978"/>
    <lineage>
        <taxon>Eukaryota</taxon>
        <taxon>Metazoa</taxon>
        <taxon>Spiralia</taxon>
        <taxon>Lophotrochozoa</taxon>
        <taxon>Mollusca</taxon>
        <taxon>Gastropoda</taxon>
        <taxon>Heterobranchia</taxon>
        <taxon>Euthyneura</taxon>
        <taxon>Panpulmonata</taxon>
        <taxon>Sacoglossa</taxon>
        <taxon>Placobranchoidea</taxon>
        <taxon>Plakobranchidae</taxon>
        <taxon>Elysia</taxon>
    </lineage>
</organism>
<dbReference type="InterPro" id="IPR041645">
    <property type="entry name" value="ADAMTS_CR_2"/>
</dbReference>